<organism evidence="2 3">
    <name type="scientific">Enterococcus rotai</name>
    <dbReference type="NCBI Taxonomy" id="118060"/>
    <lineage>
        <taxon>Bacteria</taxon>
        <taxon>Bacillati</taxon>
        <taxon>Bacillota</taxon>
        <taxon>Bacilli</taxon>
        <taxon>Lactobacillales</taxon>
        <taxon>Enterococcaceae</taxon>
        <taxon>Enterococcus</taxon>
    </lineage>
</organism>
<feature type="domain" description="WxL" evidence="1">
    <location>
        <begin position="1"/>
        <end position="171"/>
    </location>
</feature>
<dbReference type="STRING" id="118060.ATZ35_16605"/>
<evidence type="ECO:0000313" key="2">
    <source>
        <dbReference type="EMBL" id="ALS38712.1"/>
    </source>
</evidence>
<sequence length="173" mass="18738">MDFDTHAIVANDSDKSYDATAFETTYEDGTKAVMPHFVRFQDVRADGDTNYYTVSAELTKQFTNGARVLDGATLAYKNVSLVTGTNMATLPDTTAAGTLEQAFSLALNQKETVLTNKQEGKGYGVFELMFGDKDATKADPTSYDAVTLNIPGTNVLKTGDYQAEITWSIADAN</sequence>
<evidence type="ECO:0000313" key="3">
    <source>
        <dbReference type="Proteomes" id="UP000067523"/>
    </source>
</evidence>
<reference evidence="3" key="1">
    <citation type="submission" date="2015-12" db="EMBL/GenBank/DDBJ databases">
        <authorList>
            <person name="Lauer A."/>
            <person name="Humrighouse B."/>
            <person name="Loparev V."/>
            <person name="Shewmaker P.L."/>
            <person name="Whitney A.M."/>
            <person name="McLaughlin R.W."/>
        </authorList>
    </citation>
    <scope>NUCLEOTIDE SEQUENCE [LARGE SCALE GENOMIC DNA]</scope>
    <source>
        <strain evidence="3">LMG 26678</strain>
    </source>
</reference>
<proteinExistence type="predicted"/>
<keyword evidence="3" id="KW-1185">Reference proteome</keyword>
<name>A0A0U2XFB3_9ENTE</name>
<protein>
    <recommendedName>
        <fullName evidence="1">WxL domain-containing protein</fullName>
    </recommendedName>
</protein>
<gene>
    <name evidence="2" type="ORF">ATZ35_16605</name>
</gene>
<evidence type="ECO:0000259" key="1">
    <source>
        <dbReference type="Pfam" id="PF13731"/>
    </source>
</evidence>
<dbReference type="EMBL" id="CP013655">
    <property type="protein sequence ID" value="ALS38712.1"/>
    <property type="molecule type" value="Genomic_DNA"/>
</dbReference>
<dbReference type="AlphaFoldDB" id="A0A0U2XFB3"/>
<dbReference type="Pfam" id="PF13731">
    <property type="entry name" value="WxL"/>
    <property type="match status" value="1"/>
</dbReference>
<accession>A0A0U2XFB3</accession>
<dbReference type="KEGG" id="erx:ATZ35_16605"/>
<dbReference type="Proteomes" id="UP000067523">
    <property type="component" value="Chromosome"/>
</dbReference>
<dbReference type="InterPro" id="IPR027994">
    <property type="entry name" value="WxL_dom"/>
</dbReference>